<name>A0A2P2JXK1_RHIMU</name>
<dbReference type="AlphaFoldDB" id="A0A2P2JXK1"/>
<proteinExistence type="predicted"/>
<sequence length="25" mass="2940">MHTLTFPSPENFDIAKLYDQKSTKK</sequence>
<protein>
    <submittedName>
        <fullName evidence="1">Uncharacterized protein</fullName>
    </submittedName>
</protein>
<reference evidence="1" key="1">
    <citation type="submission" date="2018-02" db="EMBL/GenBank/DDBJ databases">
        <title>Rhizophora mucronata_Transcriptome.</title>
        <authorList>
            <person name="Meera S.P."/>
            <person name="Sreeshan A."/>
            <person name="Augustine A."/>
        </authorList>
    </citation>
    <scope>NUCLEOTIDE SEQUENCE</scope>
    <source>
        <tissue evidence="1">Leaf</tissue>
    </source>
</reference>
<accession>A0A2P2JXK1</accession>
<evidence type="ECO:0000313" key="1">
    <source>
        <dbReference type="EMBL" id="MBW98186.1"/>
    </source>
</evidence>
<organism evidence="1">
    <name type="scientific">Rhizophora mucronata</name>
    <name type="common">Asiatic mangrove</name>
    <dbReference type="NCBI Taxonomy" id="61149"/>
    <lineage>
        <taxon>Eukaryota</taxon>
        <taxon>Viridiplantae</taxon>
        <taxon>Streptophyta</taxon>
        <taxon>Embryophyta</taxon>
        <taxon>Tracheophyta</taxon>
        <taxon>Spermatophyta</taxon>
        <taxon>Magnoliopsida</taxon>
        <taxon>eudicotyledons</taxon>
        <taxon>Gunneridae</taxon>
        <taxon>Pentapetalae</taxon>
        <taxon>rosids</taxon>
        <taxon>fabids</taxon>
        <taxon>Malpighiales</taxon>
        <taxon>Rhizophoraceae</taxon>
        <taxon>Rhizophora</taxon>
    </lineage>
</organism>
<dbReference type="EMBL" id="GGEC01017703">
    <property type="protein sequence ID" value="MBW98186.1"/>
    <property type="molecule type" value="Transcribed_RNA"/>
</dbReference>